<protein>
    <submittedName>
        <fullName evidence="3">Multidrug resistance efflux pump</fullName>
    </submittedName>
</protein>
<keyword evidence="2" id="KW-0812">Transmembrane</keyword>
<evidence type="ECO:0000256" key="2">
    <source>
        <dbReference type="SAM" id="Phobius"/>
    </source>
</evidence>
<proteinExistence type="predicted"/>
<sequence>MKMEQATYKIPLKSLDTIYLRDQESKVRYWFYGIILLLGLALFLPWTQNIKAKGDITTLFQEQRPQNINSPIPGKIAKWYVKEGDFVKAGDTIMQISEIKEDYLDPNLVGRTQEQVEAKKGAIKFYKGKAATSSSQMQALLAAKNFKLEQLKNKLVQLNNKLSGEQAELEAVTNEFNLAKDQYERQQKMFLEGLVSQTQLQQRNTSFQNALAKKITAENKIAQTKQELLIVEIDQNGVEQEYAEKISKAEGDRLQSLSNIASGQGEMAKLENQVTNYKIRNGMYFILAPQDGQIVQASKAGIGEILKDGERITVIVPTRVNYAVEMYVRPVDLPLVSIGQKVRFMFDGFPAIIFSGWPENSYGTFGGKVVAFEHTISANGMFRVLVAEDPTDRPWPQQLKLGTGAQGIALLKDVPVWYELWRNINGFPPDYYTLDDAAEKGSAKK</sequence>
<keyword evidence="1" id="KW-0175">Coiled coil</keyword>
<evidence type="ECO:0000256" key="1">
    <source>
        <dbReference type="SAM" id="Coils"/>
    </source>
</evidence>
<keyword evidence="4" id="KW-1185">Reference proteome</keyword>
<dbReference type="SUPFAM" id="SSF51230">
    <property type="entry name" value="Single hybrid motif"/>
    <property type="match status" value="1"/>
</dbReference>
<name>A0A1T5DZF6_9BACT</name>
<dbReference type="STRING" id="651661.SAMN05660293_02013"/>
<reference evidence="4" key="1">
    <citation type="submission" date="2017-02" db="EMBL/GenBank/DDBJ databases">
        <authorList>
            <person name="Varghese N."/>
            <person name="Submissions S."/>
        </authorList>
    </citation>
    <scope>NUCLEOTIDE SEQUENCE [LARGE SCALE GENOMIC DNA]</scope>
    <source>
        <strain evidence="4">DSM 22270</strain>
    </source>
</reference>
<keyword evidence="2" id="KW-1133">Transmembrane helix</keyword>
<accession>A0A1T5DZF6</accession>
<feature type="coiled-coil region" evidence="1">
    <location>
        <begin position="141"/>
        <end position="227"/>
    </location>
</feature>
<dbReference type="Gene3D" id="1.10.287.470">
    <property type="entry name" value="Helix hairpin bin"/>
    <property type="match status" value="1"/>
</dbReference>
<dbReference type="PANTHER" id="PTHR30386:SF18">
    <property type="entry name" value="INNER MEMBRANE PROTEIN YIAV-RELATED"/>
    <property type="match status" value="1"/>
</dbReference>
<dbReference type="AlphaFoldDB" id="A0A1T5DZF6"/>
<dbReference type="PRINTS" id="PR01490">
    <property type="entry name" value="RTXTOXIND"/>
</dbReference>
<dbReference type="Gene3D" id="2.40.50.100">
    <property type="match status" value="1"/>
</dbReference>
<evidence type="ECO:0000313" key="4">
    <source>
        <dbReference type="Proteomes" id="UP000190897"/>
    </source>
</evidence>
<gene>
    <name evidence="3" type="ORF">SAMN05660293_02013</name>
</gene>
<dbReference type="RefSeq" id="WP_229208354.1">
    <property type="nucleotide sequence ID" value="NZ_FUZA01000002.1"/>
</dbReference>
<dbReference type="EMBL" id="FUZA01000002">
    <property type="protein sequence ID" value="SKB76866.1"/>
    <property type="molecule type" value="Genomic_DNA"/>
</dbReference>
<organism evidence="3 4">
    <name type="scientific">Dyadobacter psychrophilus</name>
    <dbReference type="NCBI Taxonomy" id="651661"/>
    <lineage>
        <taxon>Bacteria</taxon>
        <taxon>Pseudomonadati</taxon>
        <taxon>Bacteroidota</taxon>
        <taxon>Cytophagia</taxon>
        <taxon>Cytophagales</taxon>
        <taxon>Spirosomataceae</taxon>
        <taxon>Dyadobacter</taxon>
    </lineage>
</organism>
<evidence type="ECO:0000313" key="3">
    <source>
        <dbReference type="EMBL" id="SKB76866.1"/>
    </source>
</evidence>
<dbReference type="InterPro" id="IPR011053">
    <property type="entry name" value="Single_hybrid_motif"/>
</dbReference>
<dbReference type="Proteomes" id="UP000190897">
    <property type="component" value="Unassembled WGS sequence"/>
</dbReference>
<dbReference type="PANTHER" id="PTHR30386">
    <property type="entry name" value="MEMBRANE FUSION SUBUNIT OF EMRAB-TOLC MULTIDRUG EFFLUX PUMP"/>
    <property type="match status" value="1"/>
</dbReference>
<dbReference type="InterPro" id="IPR050739">
    <property type="entry name" value="MFP"/>
</dbReference>
<keyword evidence="2" id="KW-0472">Membrane</keyword>
<feature type="transmembrane region" description="Helical" evidence="2">
    <location>
        <begin position="29"/>
        <end position="46"/>
    </location>
</feature>